<comment type="caution">
    <text evidence="2">The sequence shown here is derived from an EMBL/GenBank/DDBJ whole genome shotgun (WGS) entry which is preliminary data.</text>
</comment>
<sequence length="471" mass="53014">MTEFNGPPGAQNRAARRSAAGVTAGGTGDTFGEDEEEEPDSEDDYQVPEPPTAGGEVPHTVGDAQAIFALIKDMEPASQQLFLNLMMKTKGGDSGTVPGGSAVPAGTAQECPAAILRIFNAAAVQPARGDENSRPPFSLWILELAAVGIYLERSIFTSEHILDMFVNQSNPKYQPKKCTILNDEGKTVTVYTLDPSIFEDETTLSHIRFDEAHANYRRWFLENAPSEAVGQLESYNNHRQKCRDVNLVDEKDFLMVQQWCRSWMQRQAWKPTTWDEGIYHKEFEANRTRYFENKVAGQMAEIERHLQRQHREPHDRQGLKSTYPECTPSLSHPERLAPYPCERYDRDQQCSFCKDSQLCLKCGDTRHMAWECRASKTIKGGPTKIFFEVGKIFWVSDLATQVDSYLAKEKAAGHMIGPFTQPEMESADTAAVPPKPEKFCPCTNVSKKKKDGISIHCVPPTGRRRRFETPR</sequence>
<name>A0AAD6ZBA2_9AGAR</name>
<evidence type="ECO:0008006" key="4">
    <source>
        <dbReference type="Google" id="ProtNLM"/>
    </source>
</evidence>
<keyword evidence="3" id="KW-1185">Reference proteome</keyword>
<gene>
    <name evidence="2" type="ORF">DFH08DRAFT_820948</name>
</gene>
<feature type="compositionally biased region" description="Acidic residues" evidence="1">
    <location>
        <begin position="31"/>
        <end position="46"/>
    </location>
</feature>
<organism evidence="2 3">
    <name type="scientific">Mycena albidolilacea</name>
    <dbReference type="NCBI Taxonomy" id="1033008"/>
    <lineage>
        <taxon>Eukaryota</taxon>
        <taxon>Fungi</taxon>
        <taxon>Dikarya</taxon>
        <taxon>Basidiomycota</taxon>
        <taxon>Agaricomycotina</taxon>
        <taxon>Agaricomycetes</taxon>
        <taxon>Agaricomycetidae</taxon>
        <taxon>Agaricales</taxon>
        <taxon>Marasmiineae</taxon>
        <taxon>Mycenaceae</taxon>
        <taxon>Mycena</taxon>
    </lineage>
</organism>
<dbReference type="Proteomes" id="UP001218218">
    <property type="component" value="Unassembled WGS sequence"/>
</dbReference>
<accession>A0AAD6ZBA2</accession>
<dbReference type="AlphaFoldDB" id="A0AAD6ZBA2"/>
<evidence type="ECO:0000256" key="1">
    <source>
        <dbReference type="SAM" id="MobiDB-lite"/>
    </source>
</evidence>
<proteinExistence type="predicted"/>
<protein>
    <recommendedName>
        <fullName evidence="4">CCHC-type domain-containing protein</fullName>
    </recommendedName>
</protein>
<dbReference type="EMBL" id="JARIHO010000064">
    <property type="protein sequence ID" value="KAJ7314978.1"/>
    <property type="molecule type" value="Genomic_DNA"/>
</dbReference>
<evidence type="ECO:0000313" key="3">
    <source>
        <dbReference type="Proteomes" id="UP001218218"/>
    </source>
</evidence>
<feature type="region of interest" description="Disordered" evidence="1">
    <location>
        <begin position="1"/>
        <end position="59"/>
    </location>
</feature>
<reference evidence="2" key="1">
    <citation type="submission" date="2023-03" db="EMBL/GenBank/DDBJ databases">
        <title>Massive genome expansion in bonnet fungi (Mycena s.s.) driven by repeated elements and novel gene families across ecological guilds.</title>
        <authorList>
            <consortium name="Lawrence Berkeley National Laboratory"/>
            <person name="Harder C.B."/>
            <person name="Miyauchi S."/>
            <person name="Viragh M."/>
            <person name="Kuo A."/>
            <person name="Thoen E."/>
            <person name="Andreopoulos B."/>
            <person name="Lu D."/>
            <person name="Skrede I."/>
            <person name="Drula E."/>
            <person name="Henrissat B."/>
            <person name="Morin E."/>
            <person name="Kohler A."/>
            <person name="Barry K."/>
            <person name="LaButti K."/>
            <person name="Morin E."/>
            <person name="Salamov A."/>
            <person name="Lipzen A."/>
            <person name="Mereny Z."/>
            <person name="Hegedus B."/>
            <person name="Baldrian P."/>
            <person name="Stursova M."/>
            <person name="Weitz H."/>
            <person name="Taylor A."/>
            <person name="Grigoriev I.V."/>
            <person name="Nagy L.G."/>
            <person name="Martin F."/>
            <person name="Kauserud H."/>
        </authorList>
    </citation>
    <scope>NUCLEOTIDE SEQUENCE</scope>
    <source>
        <strain evidence="2">CBHHK002</strain>
    </source>
</reference>
<evidence type="ECO:0000313" key="2">
    <source>
        <dbReference type="EMBL" id="KAJ7314978.1"/>
    </source>
</evidence>